<evidence type="ECO:0000256" key="1">
    <source>
        <dbReference type="ARBA" id="ARBA00004496"/>
    </source>
</evidence>
<feature type="coiled-coil region" evidence="5">
    <location>
        <begin position="1150"/>
        <end position="1184"/>
    </location>
</feature>
<keyword evidence="3" id="KW-0597">Phosphoprotein</keyword>
<feature type="compositionally biased region" description="Basic and acidic residues" evidence="6">
    <location>
        <begin position="786"/>
        <end position="799"/>
    </location>
</feature>
<dbReference type="OrthoDB" id="21006at2759"/>
<dbReference type="Pfam" id="PF02037">
    <property type="entry name" value="SAP"/>
    <property type="match status" value="1"/>
</dbReference>
<dbReference type="InterPro" id="IPR036361">
    <property type="entry name" value="SAP_dom_sf"/>
</dbReference>
<feature type="compositionally biased region" description="Basic residues" evidence="6">
    <location>
        <begin position="449"/>
        <end position="470"/>
    </location>
</feature>
<dbReference type="GO" id="GO:0051301">
    <property type="term" value="P:cell division"/>
    <property type="evidence" value="ECO:0007669"/>
    <property type="project" value="UniProtKB-KW"/>
</dbReference>
<dbReference type="SMART" id="SM01122">
    <property type="entry name" value="DBC1"/>
    <property type="match status" value="1"/>
</dbReference>
<dbReference type="InterPro" id="IPR025954">
    <property type="entry name" value="DBC1/CARP1_inactive_NUDIX"/>
</dbReference>
<dbReference type="InterPro" id="IPR003034">
    <property type="entry name" value="SAP_dom"/>
</dbReference>
<comment type="subcellular location">
    <subcellularLocation>
        <location evidence="1">Cytoplasm</location>
    </subcellularLocation>
</comment>
<dbReference type="Pfam" id="PF14443">
    <property type="entry name" value="DBC1"/>
    <property type="match status" value="1"/>
</dbReference>
<feature type="compositionally biased region" description="Basic and acidic residues" evidence="6">
    <location>
        <begin position="809"/>
        <end position="837"/>
    </location>
</feature>
<dbReference type="AlphaFoldDB" id="A0A8X6N8P9"/>
<dbReference type="InterPro" id="IPR025224">
    <property type="entry name" value="CCAR1/CCAR2"/>
</dbReference>
<evidence type="ECO:0000256" key="2">
    <source>
        <dbReference type="ARBA" id="ARBA00022490"/>
    </source>
</evidence>
<feature type="region of interest" description="Disordered" evidence="6">
    <location>
        <begin position="1201"/>
        <end position="1247"/>
    </location>
</feature>
<dbReference type="PROSITE" id="PS50800">
    <property type="entry name" value="SAP"/>
    <property type="match status" value="1"/>
</dbReference>
<feature type="region of interest" description="Disordered" evidence="6">
    <location>
        <begin position="917"/>
        <end position="970"/>
    </location>
</feature>
<accession>A0A8X6N8P9</accession>
<dbReference type="EMBL" id="BMAW01101755">
    <property type="protein sequence ID" value="GFT00934.1"/>
    <property type="molecule type" value="Genomic_DNA"/>
</dbReference>
<proteinExistence type="predicted"/>
<evidence type="ECO:0000256" key="4">
    <source>
        <dbReference type="ARBA" id="ARBA00023054"/>
    </source>
</evidence>
<dbReference type="GO" id="GO:0005634">
    <property type="term" value="C:nucleus"/>
    <property type="evidence" value="ECO:0007669"/>
    <property type="project" value="TreeGrafter"/>
</dbReference>
<keyword evidence="4 5" id="KW-0175">Coiled coil</keyword>
<feature type="compositionally biased region" description="Basic and acidic residues" evidence="6">
    <location>
        <begin position="1230"/>
        <end position="1242"/>
    </location>
</feature>
<keyword evidence="8" id="KW-0132">Cell division</keyword>
<name>A0A8X6N8P9_NEPPI</name>
<dbReference type="SMART" id="SM00513">
    <property type="entry name" value="SAP"/>
    <property type="match status" value="1"/>
</dbReference>
<dbReference type="InterPro" id="IPR045353">
    <property type="entry name" value="LAIKA"/>
</dbReference>
<gene>
    <name evidence="8" type="primary">Ccar1</name>
    <name evidence="8" type="ORF">NPIL_491912</name>
</gene>
<dbReference type="InterPro" id="IPR025223">
    <property type="entry name" value="S1-like_RNA-bd_dom"/>
</dbReference>
<keyword evidence="8" id="KW-0131">Cell cycle</keyword>
<feature type="compositionally biased region" description="Acidic residues" evidence="6">
    <location>
        <begin position="948"/>
        <end position="965"/>
    </location>
</feature>
<feature type="compositionally biased region" description="Basic and acidic residues" evidence="6">
    <location>
        <begin position="420"/>
        <end position="445"/>
    </location>
</feature>
<feature type="region of interest" description="Disordered" evidence="6">
    <location>
        <begin position="403"/>
        <end position="473"/>
    </location>
</feature>
<protein>
    <submittedName>
        <fullName evidence="8">Cell division cycle and apoptosis regulator protein 1</fullName>
    </submittedName>
</protein>
<organism evidence="8 9">
    <name type="scientific">Nephila pilipes</name>
    <name type="common">Giant wood spider</name>
    <name type="synonym">Nephila maculata</name>
    <dbReference type="NCBI Taxonomy" id="299642"/>
    <lineage>
        <taxon>Eukaryota</taxon>
        <taxon>Metazoa</taxon>
        <taxon>Ecdysozoa</taxon>
        <taxon>Arthropoda</taxon>
        <taxon>Chelicerata</taxon>
        <taxon>Arachnida</taxon>
        <taxon>Araneae</taxon>
        <taxon>Araneomorphae</taxon>
        <taxon>Entelegynae</taxon>
        <taxon>Araneoidea</taxon>
        <taxon>Nephilidae</taxon>
        <taxon>Nephila</taxon>
    </lineage>
</organism>
<dbReference type="PANTHER" id="PTHR14304">
    <property type="entry name" value="CELL DIVISION CYCLE AND APOPTOSIS REGULATOR PROTEIN"/>
    <property type="match status" value="1"/>
</dbReference>
<dbReference type="GO" id="GO:0006355">
    <property type="term" value="P:regulation of DNA-templated transcription"/>
    <property type="evidence" value="ECO:0007669"/>
    <property type="project" value="InterPro"/>
</dbReference>
<feature type="domain" description="SAP" evidence="7">
    <location>
        <begin position="752"/>
        <end position="786"/>
    </location>
</feature>
<feature type="region of interest" description="Disordered" evidence="6">
    <location>
        <begin position="786"/>
        <end position="839"/>
    </location>
</feature>
<sequence length="1278" mass="143150">MSQFVATKNPPWVRANAAGLVQPPPAGSSILTAQQISHASAAGTGLAGTGLGPGAGLAPAAGLAGAGLAAGGANSLATAAAVVAAAQNQQAQQGPAVSASYGTGLAAITLTQSALQQGAMLQQQGIAIPASLAATTQVANVNNGMVVEIARLPQPGVALPTSLATTQVATVSYPAPRLLAQTTQYQAPQPHPHQTAVVQQAAAAVVQQQHAPQQHQAQQQQHQYKQRVFTGTVTKLHENFGFVDEDVFFQISSVKGNIPKAGERVLVEATYNSNSPFKWNATRIQVLPNQVISNQVVQLNVPQPNNNRPAIGQQGPLTAVVAAPVSLGINVSQGMNMNAAIANMANNQAGFSNVAQAGRWQVQQEMAVIETLGQQQQQQRLAIQHNNQHPWIQEIEYNEMMDNKGPRMSNMVRRHNSPPPRRERERDRDVRREERRDRYRERERYSPPSRKRSRSPRRTSRSPPRRRQRTVPRYTVQIPKISLDLKTGNVMELRKRYSNLYIPSDFCAANFLWQDAFPPHRPFAMDHQCNFHIVGKDIEPLFENVAVLEPSDADYTYSAKVMLMSTPSLSEIFHKSCALAQDGDDAKENFVHPTRLISFLVGLKGKNETVAIGGPWSPSLDGPNPSKDPCTLVKTAIRTCKALTGIDLSKCSQWYRFAEIYYRRGESSSHKGRGMRVETVVLFVPDVWSCLPTRVEWDGMVATGGCKKPLQPKLPEETSDPEAQALIHYMDEEECTSETEKKEPTHFSELDPKTIKVNDLKHELEARNLSVKGLKSQLIARLTKALKTESEKESEEKNVEINSENTEEITDKNAEEDKKKEKEDDKKCKDEKEKNSTEKWNFPDSSAIIVQPSRTAKNGKFDCAVMSLSLLLDYRQEDNKEHSFEVSLFAELFNEMMTRDFGFRIYRALAEAPEIKDDEKDKKKGDKKEDKKERKDEKDDNRRKEECNENESDKDDDDSEDDDCEDDKRERKKRRKKKLQMLTHDPYLLLSFVYFDQTHCGYLLDKDVEELFYTLGLMLSRAQVRKLIQKVCKREIFRYRKLTDRPVDGDKPWKNELLKINLEDLAAGNKKYILSLNASMESGSSSIDGKENGTSLSLVPYQGALVDVGKLMEQIERSEKARLDTDESVKELQIQLENVNEVTSNKNKLSQKLAHEVEELKQKLRVAEEDLKRTRSEAEKYHKTLCNLKEGLQSSLSLTDSALQKNRSSRSRNSPHNRESDSYTSSNDNNTHEMKQSKDSEKVTNGVSDCGSDTSFVDHLCHMCHVARVSQTEPMEHE</sequence>
<keyword evidence="2" id="KW-0963">Cytoplasm</keyword>
<evidence type="ECO:0000259" key="7">
    <source>
        <dbReference type="PROSITE" id="PS50800"/>
    </source>
</evidence>
<dbReference type="Pfam" id="PF14444">
    <property type="entry name" value="S1-like"/>
    <property type="match status" value="1"/>
</dbReference>
<comment type="caution">
    <text evidence="8">The sequence shown here is derived from an EMBL/GenBank/DDBJ whole genome shotgun (WGS) entry which is preliminary data.</text>
</comment>
<evidence type="ECO:0000313" key="9">
    <source>
        <dbReference type="Proteomes" id="UP000887013"/>
    </source>
</evidence>
<dbReference type="Gene3D" id="1.10.720.30">
    <property type="entry name" value="SAP domain"/>
    <property type="match status" value="1"/>
</dbReference>
<dbReference type="SUPFAM" id="SSF50249">
    <property type="entry name" value="Nucleic acid-binding proteins"/>
    <property type="match status" value="1"/>
</dbReference>
<dbReference type="GO" id="GO:0005737">
    <property type="term" value="C:cytoplasm"/>
    <property type="evidence" value="ECO:0007669"/>
    <property type="project" value="UniProtKB-SubCell"/>
</dbReference>
<dbReference type="InterPro" id="IPR012340">
    <property type="entry name" value="NA-bd_OB-fold"/>
</dbReference>
<keyword evidence="9" id="KW-1185">Reference proteome</keyword>
<evidence type="ECO:0000313" key="8">
    <source>
        <dbReference type="EMBL" id="GFT00934.1"/>
    </source>
</evidence>
<dbReference type="PANTHER" id="PTHR14304:SF11">
    <property type="entry name" value="SAP DOMAIN-CONTAINING PROTEIN"/>
    <property type="match status" value="1"/>
</dbReference>
<evidence type="ECO:0000256" key="6">
    <source>
        <dbReference type="SAM" id="MobiDB-lite"/>
    </source>
</evidence>
<dbReference type="Pfam" id="PF19256">
    <property type="entry name" value="LAIKA"/>
    <property type="match status" value="1"/>
</dbReference>
<dbReference type="Proteomes" id="UP000887013">
    <property type="component" value="Unassembled WGS sequence"/>
</dbReference>
<evidence type="ECO:0000256" key="5">
    <source>
        <dbReference type="SAM" id="Coils"/>
    </source>
</evidence>
<dbReference type="SUPFAM" id="SSF68906">
    <property type="entry name" value="SAP domain"/>
    <property type="match status" value="1"/>
</dbReference>
<evidence type="ECO:0000256" key="3">
    <source>
        <dbReference type="ARBA" id="ARBA00022553"/>
    </source>
</evidence>
<feature type="compositionally biased region" description="Basic and acidic residues" evidence="6">
    <location>
        <begin position="917"/>
        <end position="947"/>
    </location>
</feature>
<dbReference type="Gene3D" id="2.40.50.140">
    <property type="entry name" value="Nucleic acid-binding proteins"/>
    <property type="match status" value="1"/>
</dbReference>
<reference evidence="8" key="1">
    <citation type="submission" date="2020-08" db="EMBL/GenBank/DDBJ databases">
        <title>Multicomponent nature underlies the extraordinary mechanical properties of spider dragline silk.</title>
        <authorList>
            <person name="Kono N."/>
            <person name="Nakamura H."/>
            <person name="Mori M."/>
            <person name="Yoshida Y."/>
            <person name="Ohtoshi R."/>
            <person name="Malay A.D."/>
            <person name="Moran D.A.P."/>
            <person name="Tomita M."/>
            <person name="Numata K."/>
            <person name="Arakawa K."/>
        </authorList>
    </citation>
    <scope>NUCLEOTIDE SEQUENCE</scope>
</reference>